<name>Q1DFC6_MYXXD</name>
<dbReference type="AlphaFoldDB" id="Q1DFC6"/>
<dbReference type="HOGENOM" id="CLU_3404480_0_0_7"/>
<evidence type="ECO:0000313" key="3">
    <source>
        <dbReference type="Proteomes" id="UP000002402"/>
    </source>
</evidence>
<dbReference type="Proteomes" id="UP000002402">
    <property type="component" value="Chromosome"/>
</dbReference>
<evidence type="ECO:0000313" key="2">
    <source>
        <dbReference type="EMBL" id="ABF89168.1"/>
    </source>
</evidence>
<evidence type="ECO:0000256" key="1">
    <source>
        <dbReference type="SAM" id="MobiDB-lite"/>
    </source>
</evidence>
<sequence length="30" mass="3271">MAKMQPIFKPGEDGMLPSSLIERGLCRPAP</sequence>
<organism evidence="2 3">
    <name type="scientific">Myxococcus xanthus (strain DK1622)</name>
    <dbReference type="NCBI Taxonomy" id="246197"/>
    <lineage>
        <taxon>Bacteria</taxon>
        <taxon>Pseudomonadati</taxon>
        <taxon>Myxococcota</taxon>
        <taxon>Myxococcia</taxon>
        <taxon>Myxococcales</taxon>
        <taxon>Cystobacterineae</taxon>
        <taxon>Myxococcaceae</taxon>
        <taxon>Myxococcus</taxon>
    </lineage>
</organism>
<proteinExistence type="predicted"/>
<gene>
    <name evidence="2" type="ordered locus">MXAN_0373</name>
</gene>
<feature type="region of interest" description="Disordered" evidence="1">
    <location>
        <begin position="1"/>
        <end position="30"/>
    </location>
</feature>
<accession>Q1DFC6</accession>
<protein>
    <submittedName>
        <fullName evidence="2">Uncharacterized protein</fullName>
    </submittedName>
</protein>
<reference evidence="2 3" key="1">
    <citation type="journal article" date="2006" name="Proc. Natl. Acad. Sci. U.S.A.">
        <title>Evolution of sensory complexity recorded in a myxobacterial genome.</title>
        <authorList>
            <person name="Goldman B.S."/>
            <person name="Nierman W.C."/>
            <person name="Kaiser D."/>
            <person name="Slater S.C."/>
            <person name="Durkin A.S."/>
            <person name="Eisen J.A."/>
            <person name="Ronning C.M."/>
            <person name="Barbazuk W.B."/>
            <person name="Blanchard M."/>
            <person name="Field C."/>
            <person name="Halling C."/>
            <person name="Hinkle G."/>
            <person name="Iartchuk O."/>
            <person name="Kim H.S."/>
            <person name="Mackenzie C."/>
            <person name="Madupu R."/>
            <person name="Miller N."/>
            <person name="Shvartsbeyn A."/>
            <person name="Sullivan S.A."/>
            <person name="Vaudin M."/>
            <person name="Wiegand R."/>
            <person name="Kaplan H.B."/>
        </authorList>
    </citation>
    <scope>NUCLEOTIDE SEQUENCE [LARGE SCALE GENOMIC DNA]</scope>
    <source>
        <strain evidence="3">DK1622</strain>
    </source>
</reference>
<dbReference type="KEGG" id="mxa:MXAN_0373"/>
<keyword evidence="3" id="KW-1185">Reference proteome</keyword>
<dbReference type="EnsemblBacteria" id="ABF89168">
    <property type="protein sequence ID" value="ABF89168"/>
    <property type="gene ID" value="MXAN_0373"/>
</dbReference>
<dbReference type="EMBL" id="CP000113">
    <property type="protein sequence ID" value="ABF89168.1"/>
    <property type="molecule type" value="Genomic_DNA"/>
</dbReference>